<evidence type="ECO:0000313" key="1">
    <source>
        <dbReference type="Proteomes" id="UP000887579"/>
    </source>
</evidence>
<accession>A0AC34F4W2</accession>
<protein>
    <submittedName>
        <fullName evidence="2">Uncharacterized protein</fullName>
    </submittedName>
</protein>
<proteinExistence type="predicted"/>
<organism evidence="1 2">
    <name type="scientific">Panagrolaimus sp. ES5</name>
    <dbReference type="NCBI Taxonomy" id="591445"/>
    <lineage>
        <taxon>Eukaryota</taxon>
        <taxon>Metazoa</taxon>
        <taxon>Ecdysozoa</taxon>
        <taxon>Nematoda</taxon>
        <taxon>Chromadorea</taxon>
        <taxon>Rhabditida</taxon>
        <taxon>Tylenchina</taxon>
        <taxon>Panagrolaimomorpha</taxon>
        <taxon>Panagrolaimoidea</taxon>
        <taxon>Panagrolaimidae</taxon>
        <taxon>Panagrolaimus</taxon>
    </lineage>
</organism>
<name>A0AC34F4W2_9BILA</name>
<reference evidence="2" key="1">
    <citation type="submission" date="2022-11" db="UniProtKB">
        <authorList>
            <consortium name="WormBaseParasite"/>
        </authorList>
    </citation>
    <scope>IDENTIFICATION</scope>
</reference>
<dbReference type="Proteomes" id="UP000887579">
    <property type="component" value="Unplaced"/>
</dbReference>
<sequence>MRQMSNRPTNGHGNNNQNQNQQQQQQQRNAIITQTSTSLATAPYYSNEQALAAQHSAELAYFEHNRLKTSTNYDILLQSPTLSNSTNSSNFSDGSHTDYTPNGVAAALLQTSVDDSLFASRAAFNAAAVYPNATIKPEPFENYVASAAPPPVSATIDSAYLSREYSTHFNAAAAMNELQALCSLLQQHGFTRYDFIAFCYLTLFDDTFCNQTISLIPQLKHSVLCSWMDFRRGHSNAFLEILQQIK</sequence>
<evidence type="ECO:0000313" key="2">
    <source>
        <dbReference type="WBParaSite" id="ES5_v2.g12195.t1"/>
    </source>
</evidence>
<dbReference type="WBParaSite" id="ES5_v2.g12195.t1">
    <property type="protein sequence ID" value="ES5_v2.g12195.t1"/>
    <property type="gene ID" value="ES5_v2.g12195"/>
</dbReference>